<dbReference type="Gene3D" id="1.10.10.10">
    <property type="entry name" value="Winged helix-like DNA-binding domain superfamily/Winged helix DNA-binding domain"/>
    <property type="match status" value="1"/>
</dbReference>
<protein>
    <recommendedName>
        <fullName evidence="1">Transcriptional regulator HTH-type FeoC domain-containing protein</fullName>
    </recommendedName>
</protein>
<feature type="domain" description="Transcriptional regulator HTH-type FeoC" evidence="1">
    <location>
        <begin position="2"/>
        <end position="64"/>
    </location>
</feature>
<evidence type="ECO:0000259" key="1">
    <source>
        <dbReference type="Pfam" id="PF09012"/>
    </source>
</evidence>
<evidence type="ECO:0000313" key="3">
    <source>
        <dbReference type="Proteomes" id="UP000000263"/>
    </source>
</evidence>
<reference evidence="2 3" key="1">
    <citation type="submission" date="2007-08" db="EMBL/GenBank/DDBJ databases">
        <title>Complete sequence of Roseiflexus castenholzii DSM 13941.</title>
        <authorList>
            <consortium name="US DOE Joint Genome Institute"/>
            <person name="Copeland A."/>
            <person name="Lucas S."/>
            <person name="Lapidus A."/>
            <person name="Barry K."/>
            <person name="Glavina del Rio T."/>
            <person name="Dalin E."/>
            <person name="Tice H."/>
            <person name="Pitluck S."/>
            <person name="Thompson L.S."/>
            <person name="Brettin T."/>
            <person name="Bruce D."/>
            <person name="Detter J.C."/>
            <person name="Han C."/>
            <person name="Tapia R."/>
            <person name="Schmutz J."/>
            <person name="Larimer F."/>
            <person name="Land M."/>
            <person name="Hauser L."/>
            <person name="Kyrpides N."/>
            <person name="Mikhailova N."/>
            <person name="Bryant D.A."/>
            <person name="Hanada S."/>
            <person name="Tsukatani Y."/>
            <person name="Richardson P."/>
        </authorList>
    </citation>
    <scope>NUCLEOTIDE SEQUENCE [LARGE SCALE GENOMIC DNA]</scope>
    <source>
        <strain evidence="3">DSM 13941 / HLO8</strain>
    </source>
</reference>
<dbReference type="KEGG" id="rca:Rcas_4256"/>
<evidence type="ECO:0000313" key="2">
    <source>
        <dbReference type="EMBL" id="ABU60283.1"/>
    </source>
</evidence>
<gene>
    <name evidence="2" type="ordered locus">Rcas_4256</name>
</gene>
<proteinExistence type="predicted"/>
<name>A7NRT7_ROSCS</name>
<dbReference type="eggNOG" id="COG3355">
    <property type="taxonomic scope" value="Bacteria"/>
</dbReference>
<dbReference type="InterPro" id="IPR036390">
    <property type="entry name" value="WH_DNA-bd_sf"/>
</dbReference>
<dbReference type="SUPFAM" id="SSF46785">
    <property type="entry name" value="Winged helix' DNA-binding domain"/>
    <property type="match status" value="1"/>
</dbReference>
<organism evidence="2 3">
    <name type="scientific">Roseiflexus castenholzii (strain DSM 13941 / HLO8)</name>
    <dbReference type="NCBI Taxonomy" id="383372"/>
    <lineage>
        <taxon>Bacteria</taxon>
        <taxon>Bacillati</taxon>
        <taxon>Chloroflexota</taxon>
        <taxon>Chloroflexia</taxon>
        <taxon>Chloroflexales</taxon>
        <taxon>Roseiflexineae</taxon>
        <taxon>Roseiflexaceae</taxon>
        <taxon>Roseiflexus</taxon>
    </lineage>
</organism>
<dbReference type="OrthoDB" id="164796at2"/>
<dbReference type="Pfam" id="PF09012">
    <property type="entry name" value="FeoC"/>
    <property type="match status" value="1"/>
</dbReference>
<dbReference type="RefSeq" id="WP_012122704.1">
    <property type="nucleotide sequence ID" value="NC_009767.1"/>
</dbReference>
<sequence length="99" mass="10436">MLYQILEAIEQANGPISLNELSRQLQIDASALEGMIAFWVRKGRLNAAAVAGCSGSGRGCTCGAYPNGCVFSHAGPRVITLHDTSPGEARRNATSSSRE</sequence>
<dbReference type="EMBL" id="CP000804">
    <property type="protein sequence ID" value="ABU60283.1"/>
    <property type="molecule type" value="Genomic_DNA"/>
</dbReference>
<keyword evidence="3" id="KW-1185">Reference proteome</keyword>
<accession>A7NRT7</accession>
<dbReference type="Proteomes" id="UP000000263">
    <property type="component" value="Chromosome"/>
</dbReference>
<dbReference type="InterPro" id="IPR036388">
    <property type="entry name" value="WH-like_DNA-bd_sf"/>
</dbReference>
<dbReference type="AlphaFoldDB" id="A7NRT7"/>
<dbReference type="HOGENOM" id="CLU_2536471_0_0_0"/>
<dbReference type="InterPro" id="IPR015102">
    <property type="entry name" value="Tscrpt_reg_HTH_FeoC"/>
</dbReference>
<dbReference type="STRING" id="383372.Rcas_4256"/>